<feature type="domain" description="HTH lysR-type" evidence="5">
    <location>
        <begin position="5"/>
        <end position="62"/>
    </location>
</feature>
<evidence type="ECO:0000256" key="2">
    <source>
        <dbReference type="ARBA" id="ARBA00023015"/>
    </source>
</evidence>
<accession>A0A4R3MAX5</accession>
<dbReference type="Gene3D" id="3.40.190.290">
    <property type="match status" value="1"/>
</dbReference>
<sequence>MALRINLKQISAFRSVMISGSTSAAAELLNVSQSAVSRLIQNLEAQTAFQLFLRQNGRLYPTPEAEALLKEVEQAYSRLDHLDNVMRSPRLLESKHLRLIVSTPFAQWFLPAALAQFQRQRPDIRVSIKIVVRRDMAKWLEEQKFDVALITFPVDYPAAHSRKLPSLNGVCILPLSHPLAQASVVHAKDLASQLFISIIPDTVLRMKVDQVFNQLSIQRSLMIETQSGASICSLVAEGLGVSVVDPITVGNPIGKKFAVKAFHPTIKFDFGILLPIQRPVSEHADKFISIVREQAFALEQLCNAL</sequence>
<dbReference type="Pfam" id="PF03466">
    <property type="entry name" value="LysR_substrate"/>
    <property type="match status" value="1"/>
</dbReference>
<gene>
    <name evidence="6" type="ORF">EDC26_105137</name>
</gene>
<dbReference type="Proteomes" id="UP000295525">
    <property type="component" value="Unassembled WGS sequence"/>
</dbReference>
<dbReference type="Gene3D" id="1.10.10.10">
    <property type="entry name" value="Winged helix-like DNA-binding domain superfamily/Winged helix DNA-binding domain"/>
    <property type="match status" value="1"/>
</dbReference>
<keyword evidence="7" id="KW-1185">Reference proteome</keyword>
<evidence type="ECO:0000313" key="6">
    <source>
        <dbReference type="EMBL" id="TCT08585.1"/>
    </source>
</evidence>
<dbReference type="EMBL" id="SMAJ01000005">
    <property type="protein sequence ID" value="TCT08585.1"/>
    <property type="molecule type" value="Genomic_DNA"/>
</dbReference>
<dbReference type="RefSeq" id="WP_132581701.1">
    <property type="nucleotide sequence ID" value="NZ_SMAJ01000005.1"/>
</dbReference>
<dbReference type="InterPro" id="IPR036388">
    <property type="entry name" value="WH-like_DNA-bd_sf"/>
</dbReference>
<dbReference type="PRINTS" id="PR00039">
    <property type="entry name" value="HTHLYSR"/>
</dbReference>
<keyword evidence="3" id="KW-0238">DNA-binding</keyword>
<evidence type="ECO:0000256" key="1">
    <source>
        <dbReference type="ARBA" id="ARBA00009437"/>
    </source>
</evidence>
<dbReference type="InterPro" id="IPR005119">
    <property type="entry name" value="LysR_subst-bd"/>
</dbReference>
<reference evidence="6 7" key="1">
    <citation type="submission" date="2019-03" db="EMBL/GenBank/DDBJ databases">
        <title>Genomic Encyclopedia of Type Strains, Phase IV (KMG-IV): sequencing the most valuable type-strain genomes for metagenomic binning, comparative biology and taxonomic classification.</title>
        <authorList>
            <person name="Goeker M."/>
        </authorList>
    </citation>
    <scope>NUCLEOTIDE SEQUENCE [LARGE SCALE GENOMIC DNA]</scope>
    <source>
        <strain evidence="6 7">DSM 24591</strain>
    </source>
</reference>
<dbReference type="CDD" id="cd08415">
    <property type="entry name" value="PBP2_LysR_opines_like"/>
    <property type="match status" value="1"/>
</dbReference>
<evidence type="ECO:0000313" key="7">
    <source>
        <dbReference type="Proteomes" id="UP000295525"/>
    </source>
</evidence>
<keyword evidence="2" id="KW-0805">Transcription regulation</keyword>
<comment type="similarity">
    <text evidence="1">Belongs to the LysR transcriptional regulatory family.</text>
</comment>
<dbReference type="Pfam" id="PF00126">
    <property type="entry name" value="HTH_1"/>
    <property type="match status" value="1"/>
</dbReference>
<dbReference type="InterPro" id="IPR036390">
    <property type="entry name" value="WH_DNA-bd_sf"/>
</dbReference>
<dbReference type="AlphaFoldDB" id="A0A4R3MAX5"/>
<protein>
    <submittedName>
        <fullName evidence="6">LysR family transcriptional regulator</fullName>
    </submittedName>
</protein>
<evidence type="ECO:0000259" key="5">
    <source>
        <dbReference type="PROSITE" id="PS50931"/>
    </source>
</evidence>
<evidence type="ECO:0000256" key="4">
    <source>
        <dbReference type="ARBA" id="ARBA00023163"/>
    </source>
</evidence>
<dbReference type="SUPFAM" id="SSF46785">
    <property type="entry name" value="Winged helix' DNA-binding domain"/>
    <property type="match status" value="1"/>
</dbReference>
<keyword evidence="4" id="KW-0804">Transcription</keyword>
<dbReference type="PROSITE" id="PS50931">
    <property type="entry name" value="HTH_LYSR"/>
    <property type="match status" value="1"/>
</dbReference>
<dbReference type="GO" id="GO:0043565">
    <property type="term" value="F:sequence-specific DNA binding"/>
    <property type="evidence" value="ECO:0007669"/>
    <property type="project" value="TreeGrafter"/>
</dbReference>
<dbReference type="PANTHER" id="PTHR30427">
    <property type="entry name" value="TRANSCRIPTIONAL ACTIVATOR PROTEIN LYSR"/>
    <property type="match status" value="1"/>
</dbReference>
<organism evidence="6 7">
    <name type="scientific">Paralcaligenes ureilyticus</name>
    <dbReference type="NCBI Taxonomy" id="627131"/>
    <lineage>
        <taxon>Bacteria</taxon>
        <taxon>Pseudomonadati</taxon>
        <taxon>Pseudomonadota</taxon>
        <taxon>Betaproteobacteria</taxon>
        <taxon>Burkholderiales</taxon>
        <taxon>Alcaligenaceae</taxon>
        <taxon>Paralcaligenes</taxon>
    </lineage>
</organism>
<proteinExistence type="inferred from homology"/>
<comment type="caution">
    <text evidence="6">The sequence shown here is derived from an EMBL/GenBank/DDBJ whole genome shotgun (WGS) entry which is preliminary data.</text>
</comment>
<dbReference type="InterPro" id="IPR037424">
    <property type="entry name" value="NocR_PBP2"/>
</dbReference>
<name>A0A4R3MAX5_9BURK</name>
<dbReference type="PANTHER" id="PTHR30427:SF1">
    <property type="entry name" value="TRANSCRIPTIONAL ACTIVATOR PROTEIN LYSR"/>
    <property type="match status" value="1"/>
</dbReference>
<dbReference type="InterPro" id="IPR000847">
    <property type="entry name" value="LysR_HTH_N"/>
</dbReference>
<dbReference type="OrthoDB" id="110033at2"/>
<evidence type="ECO:0000256" key="3">
    <source>
        <dbReference type="ARBA" id="ARBA00023125"/>
    </source>
</evidence>
<dbReference type="SUPFAM" id="SSF53850">
    <property type="entry name" value="Periplasmic binding protein-like II"/>
    <property type="match status" value="1"/>
</dbReference>
<dbReference type="GO" id="GO:0003700">
    <property type="term" value="F:DNA-binding transcription factor activity"/>
    <property type="evidence" value="ECO:0007669"/>
    <property type="project" value="InterPro"/>
</dbReference>
<dbReference type="GO" id="GO:0010628">
    <property type="term" value="P:positive regulation of gene expression"/>
    <property type="evidence" value="ECO:0007669"/>
    <property type="project" value="TreeGrafter"/>
</dbReference>